<name>A0A448D8Y4_9NEIS</name>
<evidence type="ECO:0000313" key="2">
    <source>
        <dbReference type="Proteomes" id="UP000279284"/>
    </source>
</evidence>
<gene>
    <name evidence="1" type="ORF">NCTC10296_01498</name>
</gene>
<dbReference type="AlphaFoldDB" id="A0A448D8Y4"/>
<organism evidence="1 2">
    <name type="scientific">Neisseria canis</name>
    <dbReference type="NCBI Taxonomy" id="493"/>
    <lineage>
        <taxon>Bacteria</taxon>
        <taxon>Pseudomonadati</taxon>
        <taxon>Pseudomonadota</taxon>
        <taxon>Betaproteobacteria</taxon>
        <taxon>Neisseriales</taxon>
        <taxon>Neisseriaceae</taxon>
        <taxon>Neisseria</taxon>
    </lineage>
</organism>
<protein>
    <recommendedName>
        <fullName evidence="3">Bacteriocin</fullName>
    </recommendedName>
</protein>
<evidence type="ECO:0000313" key="1">
    <source>
        <dbReference type="EMBL" id="VEF01862.1"/>
    </source>
</evidence>
<dbReference type="EMBL" id="LR134313">
    <property type="protein sequence ID" value="VEF01862.1"/>
    <property type="molecule type" value="Genomic_DNA"/>
</dbReference>
<proteinExistence type="predicted"/>
<accession>A0A448D8Y4</accession>
<dbReference type="KEGG" id="nci:NCTC10296_01498"/>
<dbReference type="Proteomes" id="UP000279284">
    <property type="component" value="Chromosome"/>
</dbReference>
<dbReference type="OrthoDB" id="9944680at2"/>
<reference evidence="1 2" key="1">
    <citation type="submission" date="2018-12" db="EMBL/GenBank/DDBJ databases">
        <authorList>
            <consortium name="Pathogen Informatics"/>
        </authorList>
    </citation>
    <scope>NUCLEOTIDE SEQUENCE [LARGE SCALE GENOMIC DNA]</scope>
    <source>
        <strain evidence="1 2">NCTC10296</strain>
    </source>
</reference>
<sequence>MNTKMTATMHELDLHHLAQVAGGGEYNWKVWIAGPVYGLGYTLGYWMNS</sequence>
<evidence type="ECO:0008006" key="3">
    <source>
        <dbReference type="Google" id="ProtNLM"/>
    </source>
</evidence>
<keyword evidence="2" id="KW-1185">Reference proteome</keyword>
<dbReference type="RefSeq" id="WP_158087808.1">
    <property type="nucleotide sequence ID" value="NZ_CAUJPY010000001.1"/>
</dbReference>